<evidence type="ECO:0000313" key="2">
    <source>
        <dbReference type="EMBL" id="RLO07322.1"/>
    </source>
</evidence>
<evidence type="ECO:0000313" key="3">
    <source>
        <dbReference type="Proteomes" id="UP000275652"/>
    </source>
</evidence>
<comment type="caution">
    <text evidence="2">The sequence shown here is derived from an EMBL/GenBank/DDBJ whole genome shotgun (WGS) entry which is preliminary data.</text>
</comment>
<feature type="non-terminal residue" evidence="2">
    <location>
        <position position="1"/>
    </location>
</feature>
<dbReference type="Proteomes" id="UP000275652">
    <property type="component" value="Unassembled WGS sequence"/>
</dbReference>
<feature type="region of interest" description="Disordered" evidence="1">
    <location>
        <begin position="1"/>
        <end position="111"/>
    </location>
</feature>
<evidence type="ECO:0000256" key="1">
    <source>
        <dbReference type="SAM" id="MobiDB-lite"/>
    </source>
</evidence>
<gene>
    <name evidence="2" type="ORF">DYB28_006419</name>
</gene>
<accession>A0A9X8E0G7</accession>
<organism evidence="2 3">
    <name type="scientific">Aphanomyces astaci</name>
    <name type="common">Crayfish plague agent</name>
    <dbReference type="NCBI Taxonomy" id="112090"/>
    <lineage>
        <taxon>Eukaryota</taxon>
        <taxon>Sar</taxon>
        <taxon>Stramenopiles</taxon>
        <taxon>Oomycota</taxon>
        <taxon>Saprolegniomycetes</taxon>
        <taxon>Saprolegniales</taxon>
        <taxon>Verrucalvaceae</taxon>
        <taxon>Aphanomyces</taxon>
    </lineage>
</organism>
<feature type="compositionally biased region" description="Gly residues" evidence="1">
    <location>
        <begin position="30"/>
        <end position="40"/>
    </location>
</feature>
<feature type="compositionally biased region" description="Basic and acidic residues" evidence="1">
    <location>
        <begin position="1"/>
        <end position="10"/>
    </location>
</feature>
<name>A0A9X8E0G7_APHAT</name>
<dbReference type="EMBL" id="QUTI01023619">
    <property type="protein sequence ID" value="RLO07322.1"/>
    <property type="molecule type" value="Genomic_DNA"/>
</dbReference>
<dbReference type="AlphaFoldDB" id="A0A9X8E0G7"/>
<feature type="compositionally biased region" description="Basic and acidic residues" evidence="1">
    <location>
        <begin position="59"/>
        <end position="68"/>
    </location>
</feature>
<reference evidence="2 3" key="1">
    <citation type="journal article" date="2018" name="J. Invertebr. Pathol.">
        <title>New genotyping method for the causative agent of crayfish plague (Aphanomyces astaci) based on whole genome data.</title>
        <authorList>
            <person name="Minardi D."/>
            <person name="Studholme D.J."/>
            <person name="van der Giezen M."/>
            <person name="Pretto T."/>
            <person name="Oidtmann B."/>
        </authorList>
    </citation>
    <scope>NUCLEOTIDE SEQUENCE [LARGE SCALE GENOMIC DNA]</scope>
    <source>
        <strain evidence="2 3">KB13</strain>
    </source>
</reference>
<feature type="compositionally biased region" description="Low complexity" evidence="1">
    <location>
        <begin position="96"/>
        <end position="105"/>
    </location>
</feature>
<protein>
    <submittedName>
        <fullName evidence="2">Uncharacterized protein</fullName>
    </submittedName>
</protein>
<proteinExistence type="predicted"/>
<sequence>MGSPRYHDETNADVSLVFRELFEGESTNTNGGGSFGGSGGDAEDAPRQVRTSVLTATEGPEKPSERGEGGGGGIVDDGSGCSSGSDDDNHAHHHSAPAAPAAAAQLPPPRKSAPFLRHLERVKTHRNIVFPVYVTGGQPVEGLGGLLGKALCLLYVARHGLLLHELRTLAMTAHETNIAPLDAPEVQVPADDDDGTNLAAILNDYKPARPKVPTLPETTWTTMLSALKALGCLFLQDIVLLPLCYDTLRDLLFFTANYKTELFCYWKTLTEGEFVSGSATPPPLNQPPDELDVTNTPAITTFDLVREYNKSIEDWYHSTRPTTKQLLPLLQSVLPTYLPPPSQELCFSIMTKFVFEYSVFSQSELPVFNHPHFDAKHLHADGFHFDIIGLNSPAHTLMRRKTQYIGFKNAPTSSFPSQLKHTSDAILDDPMLHSGIGKLLAQRTAGTSVSVRDTMNDSVCSEGFGLPAHLQEYAKTEADVKRSCNQQILFKLQQAHNFLKRDANTKCNRLDKLRQKIRERRAKQT</sequence>